<feature type="compositionally biased region" description="Basic and acidic residues" evidence="12">
    <location>
        <begin position="22"/>
        <end position="45"/>
    </location>
</feature>
<dbReference type="Proteomes" id="UP000265000">
    <property type="component" value="Unplaced"/>
</dbReference>
<evidence type="ECO:0000256" key="1">
    <source>
        <dbReference type="ARBA" id="ARBA00004123"/>
    </source>
</evidence>
<proteinExistence type="inferred from homology"/>
<sequence>MSSDQPRREFTNEQSNTTEEEVFVKTKKEREDQSRQPKFNRRPEIISHQLACPDLHEHDRKEEALADQRLWTPERNSNFDEPQWTKKEQAELEHLQIKEEDKEFCISLDEEQLELKQETEAFMATPTDEETFPTEPEPNWDQLNSQDSSATENQDQEGSNPEDSGSNIDEEQMLNGRHQKTRRHQSNSNSSQQKGHKKTHRDEKLYFCEMCDKGFSLNKNLTAHMRIHSGERPFSCKTCAKSFTKKSNLTRHLKTHTGEKPFPCDACKKTFSLKVDLLKHMRIHTGERPFLCMTCGKSFRLKFILTEHIRTHTGERPFPCGACKKTFSLKRNLVKHMRIHTVEKPFPSFTSGKHLESKSNFNTNLRIHTDERPLSC</sequence>
<evidence type="ECO:0000256" key="12">
    <source>
        <dbReference type="SAM" id="MobiDB-lite"/>
    </source>
</evidence>
<feature type="domain" description="C2H2-type" evidence="13">
    <location>
        <begin position="234"/>
        <end position="261"/>
    </location>
</feature>
<dbReference type="GeneTree" id="ENSGT00950000182774"/>
<evidence type="ECO:0000256" key="5">
    <source>
        <dbReference type="ARBA" id="ARBA00022771"/>
    </source>
</evidence>
<accession>A0A3Q2QAF5</accession>
<dbReference type="PANTHER" id="PTHR14003:SF23">
    <property type="entry name" value="ZINC FINGER PROTEIN 143"/>
    <property type="match status" value="1"/>
</dbReference>
<feature type="compositionally biased region" description="Polar residues" evidence="12">
    <location>
        <begin position="141"/>
        <end position="167"/>
    </location>
</feature>
<keyword evidence="4" id="KW-0677">Repeat</keyword>
<evidence type="ECO:0000259" key="13">
    <source>
        <dbReference type="PROSITE" id="PS50157"/>
    </source>
</evidence>
<evidence type="ECO:0000256" key="3">
    <source>
        <dbReference type="ARBA" id="ARBA00022723"/>
    </source>
</evidence>
<keyword evidence="7" id="KW-0805">Transcription regulation</keyword>
<evidence type="ECO:0000256" key="9">
    <source>
        <dbReference type="ARBA" id="ARBA00023163"/>
    </source>
</evidence>
<comment type="similarity">
    <text evidence="2">Belongs to the krueppel C2H2-type zinc-finger protein family.</text>
</comment>
<dbReference type="OrthoDB" id="9439903at2759"/>
<dbReference type="Gene3D" id="3.30.160.60">
    <property type="entry name" value="Classic Zinc Finger"/>
    <property type="match status" value="6"/>
</dbReference>
<feature type="domain" description="C2H2-type" evidence="13">
    <location>
        <begin position="206"/>
        <end position="233"/>
    </location>
</feature>
<keyword evidence="3" id="KW-0479">Metal-binding</keyword>
<dbReference type="PROSITE" id="PS00028">
    <property type="entry name" value="ZINC_FINGER_C2H2_1"/>
    <property type="match status" value="5"/>
</dbReference>
<dbReference type="FunFam" id="3.30.160.60:FF:000478">
    <property type="entry name" value="Zinc finger protein 133"/>
    <property type="match status" value="1"/>
</dbReference>
<dbReference type="Pfam" id="PF00096">
    <property type="entry name" value="zf-C2H2"/>
    <property type="match status" value="4"/>
</dbReference>
<dbReference type="GO" id="GO:0000785">
    <property type="term" value="C:chromatin"/>
    <property type="evidence" value="ECO:0007669"/>
    <property type="project" value="TreeGrafter"/>
</dbReference>
<reference evidence="14" key="1">
    <citation type="submission" date="2025-08" db="UniProtKB">
        <authorList>
            <consortium name="Ensembl"/>
        </authorList>
    </citation>
    <scope>IDENTIFICATION</scope>
</reference>
<evidence type="ECO:0000313" key="15">
    <source>
        <dbReference type="Proteomes" id="UP000265000"/>
    </source>
</evidence>
<evidence type="ECO:0000256" key="7">
    <source>
        <dbReference type="ARBA" id="ARBA00023015"/>
    </source>
</evidence>
<dbReference type="SUPFAM" id="SSF57667">
    <property type="entry name" value="beta-beta-alpha zinc fingers"/>
    <property type="match status" value="3"/>
</dbReference>
<dbReference type="SMART" id="SM00355">
    <property type="entry name" value="ZnF_C2H2"/>
    <property type="match status" value="5"/>
</dbReference>
<dbReference type="GO" id="GO:0031519">
    <property type="term" value="C:PcG protein complex"/>
    <property type="evidence" value="ECO:0007669"/>
    <property type="project" value="TreeGrafter"/>
</dbReference>
<evidence type="ECO:0000256" key="6">
    <source>
        <dbReference type="ARBA" id="ARBA00022833"/>
    </source>
</evidence>
<evidence type="ECO:0000256" key="2">
    <source>
        <dbReference type="ARBA" id="ARBA00006991"/>
    </source>
</evidence>
<feature type="domain" description="C2H2-type" evidence="13">
    <location>
        <begin position="262"/>
        <end position="289"/>
    </location>
</feature>
<dbReference type="GO" id="GO:0000978">
    <property type="term" value="F:RNA polymerase II cis-regulatory region sequence-specific DNA binding"/>
    <property type="evidence" value="ECO:0007669"/>
    <property type="project" value="TreeGrafter"/>
</dbReference>
<dbReference type="AlphaFoldDB" id="A0A3Q2QAF5"/>
<evidence type="ECO:0000256" key="4">
    <source>
        <dbReference type="ARBA" id="ARBA00022737"/>
    </source>
</evidence>
<dbReference type="FunFam" id="3.30.160.60:FF:002343">
    <property type="entry name" value="Zinc finger protein 33A"/>
    <property type="match status" value="1"/>
</dbReference>
<feature type="domain" description="C2H2-type" evidence="13">
    <location>
        <begin position="290"/>
        <end position="317"/>
    </location>
</feature>
<dbReference type="FunFam" id="3.30.160.60:FF:000450">
    <property type="entry name" value="PR domain zinc finger protein 14"/>
    <property type="match status" value="1"/>
</dbReference>
<keyword evidence="9" id="KW-0804">Transcription</keyword>
<feature type="compositionally biased region" description="Basic and acidic residues" evidence="12">
    <location>
        <begin position="1"/>
        <end position="11"/>
    </location>
</feature>
<feature type="domain" description="C2H2-type" evidence="13">
    <location>
        <begin position="318"/>
        <end position="345"/>
    </location>
</feature>
<feature type="compositionally biased region" description="Basic and acidic residues" evidence="12">
    <location>
        <begin position="54"/>
        <end position="66"/>
    </location>
</feature>
<dbReference type="PANTHER" id="PTHR14003">
    <property type="entry name" value="TRANSCRIPTIONAL REPRESSOR PROTEIN YY"/>
    <property type="match status" value="1"/>
</dbReference>
<dbReference type="InterPro" id="IPR036236">
    <property type="entry name" value="Znf_C2H2_sf"/>
</dbReference>
<keyword evidence="5 11" id="KW-0863">Zinc-finger</keyword>
<keyword evidence="10" id="KW-0539">Nucleus</keyword>
<organism evidence="14 15">
    <name type="scientific">Fundulus heteroclitus</name>
    <name type="common">Killifish</name>
    <name type="synonym">Mummichog</name>
    <dbReference type="NCBI Taxonomy" id="8078"/>
    <lineage>
        <taxon>Eukaryota</taxon>
        <taxon>Metazoa</taxon>
        <taxon>Chordata</taxon>
        <taxon>Craniata</taxon>
        <taxon>Vertebrata</taxon>
        <taxon>Euteleostomi</taxon>
        <taxon>Actinopterygii</taxon>
        <taxon>Neopterygii</taxon>
        <taxon>Teleostei</taxon>
        <taxon>Neoteleostei</taxon>
        <taxon>Acanthomorphata</taxon>
        <taxon>Ovalentaria</taxon>
        <taxon>Atherinomorphae</taxon>
        <taxon>Cyprinodontiformes</taxon>
        <taxon>Fundulidae</taxon>
        <taxon>Fundulus</taxon>
    </lineage>
</organism>
<keyword evidence="15" id="KW-1185">Reference proteome</keyword>
<dbReference type="STRING" id="8078.ENSFHEP00000023107"/>
<dbReference type="FunFam" id="3.30.160.60:FF:000912">
    <property type="entry name" value="Zinc finger protein 660"/>
    <property type="match status" value="1"/>
</dbReference>
<evidence type="ECO:0000256" key="8">
    <source>
        <dbReference type="ARBA" id="ARBA00023125"/>
    </source>
</evidence>
<comment type="subcellular location">
    <subcellularLocation>
        <location evidence="1">Nucleus</location>
    </subcellularLocation>
</comment>
<dbReference type="GO" id="GO:0008270">
    <property type="term" value="F:zinc ion binding"/>
    <property type="evidence" value="ECO:0007669"/>
    <property type="project" value="UniProtKB-KW"/>
</dbReference>
<dbReference type="PROSITE" id="PS50157">
    <property type="entry name" value="ZINC_FINGER_C2H2_2"/>
    <property type="match status" value="5"/>
</dbReference>
<dbReference type="FunFam" id="3.30.160.60:FF:000508">
    <property type="entry name" value="Myeloid zinc finger 1"/>
    <property type="match status" value="1"/>
</dbReference>
<dbReference type="InterPro" id="IPR013087">
    <property type="entry name" value="Znf_C2H2_type"/>
</dbReference>
<feature type="region of interest" description="Disordered" evidence="12">
    <location>
        <begin position="127"/>
        <end position="200"/>
    </location>
</feature>
<keyword evidence="8" id="KW-0238">DNA-binding</keyword>
<name>A0A3Q2QAF5_FUNHE</name>
<dbReference type="Ensembl" id="ENSFHET00000011183.1">
    <property type="protein sequence ID" value="ENSFHEP00000023107.1"/>
    <property type="gene ID" value="ENSFHEG00000003888.1"/>
</dbReference>
<dbReference type="GeneID" id="105924154"/>
<evidence type="ECO:0000256" key="10">
    <source>
        <dbReference type="ARBA" id="ARBA00023242"/>
    </source>
</evidence>
<protein>
    <submittedName>
        <fullName evidence="14">Zinc finger protein OZF-like</fullName>
    </submittedName>
</protein>
<evidence type="ECO:0000256" key="11">
    <source>
        <dbReference type="PROSITE-ProRule" id="PRU00042"/>
    </source>
</evidence>
<reference evidence="14" key="2">
    <citation type="submission" date="2025-09" db="UniProtKB">
        <authorList>
            <consortium name="Ensembl"/>
        </authorList>
    </citation>
    <scope>IDENTIFICATION</scope>
</reference>
<feature type="region of interest" description="Disordered" evidence="12">
    <location>
        <begin position="1"/>
        <end position="84"/>
    </location>
</feature>
<dbReference type="GO" id="GO:0005667">
    <property type="term" value="C:transcription regulator complex"/>
    <property type="evidence" value="ECO:0007669"/>
    <property type="project" value="TreeGrafter"/>
</dbReference>
<keyword evidence="6" id="KW-0862">Zinc</keyword>
<evidence type="ECO:0000313" key="14">
    <source>
        <dbReference type="Ensembl" id="ENSFHEP00000023107.1"/>
    </source>
</evidence>
<dbReference type="GO" id="GO:0042802">
    <property type="term" value="F:identical protein binding"/>
    <property type="evidence" value="ECO:0007669"/>
    <property type="project" value="UniProtKB-ARBA"/>
</dbReference>
<dbReference type="GO" id="GO:0000981">
    <property type="term" value="F:DNA-binding transcription factor activity, RNA polymerase II-specific"/>
    <property type="evidence" value="ECO:0007669"/>
    <property type="project" value="TreeGrafter"/>
</dbReference>